<keyword evidence="4" id="KW-1185">Reference proteome</keyword>
<dbReference type="EMBL" id="BMAT01009862">
    <property type="protein sequence ID" value="GFS15207.1"/>
    <property type="molecule type" value="Genomic_DNA"/>
</dbReference>
<keyword evidence="2" id="KW-0812">Transmembrane</keyword>
<gene>
    <name evidence="3" type="ORF">ElyMa_004926700</name>
</gene>
<dbReference type="Proteomes" id="UP000762676">
    <property type="component" value="Unassembled WGS sequence"/>
</dbReference>
<comment type="caution">
    <text evidence="3">The sequence shown here is derived from an EMBL/GenBank/DDBJ whole genome shotgun (WGS) entry which is preliminary data.</text>
</comment>
<organism evidence="3 4">
    <name type="scientific">Elysia marginata</name>
    <dbReference type="NCBI Taxonomy" id="1093978"/>
    <lineage>
        <taxon>Eukaryota</taxon>
        <taxon>Metazoa</taxon>
        <taxon>Spiralia</taxon>
        <taxon>Lophotrochozoa</taxon>
        <taxon>Mollusca</taxon>
        <taxon>Gastropoda</taxon>
        <taxon>Heterobranchia</taxon>
        <taxon>Euthyneura</taxon>
        <taxon>Panpulmonata</taxon>
        <taxon>Sacoglossa</taxon>
        <taxon>Placobranchoidea</taxon>
        <taxon>Plakobranchidae</taxon>
        <taxon>Elysia</taxon>
    </lineage>
</organism>
<evidence type="ECO:0000313" key="3">
    <source>
        <dbReference type="EMBL" id="GFS15207.1"/>
    </source>
</evidence>
<feature type="transmembrane region" description="Helical" evidence="2">
    <location>
        <begin position="33"/>
        <end position="53"/>
    </location>
</feature>
<reference evidence="3 4" key="1">
    <citation type="journal article" date="2021" name="Elife">
        <title>Chloroplast acquisition without the gene transfer in kleptoplastic sea slugs, Plakobranchus ocellatus.</title>
        <authorList>
            <person name="Maeda T."/>
            <person name="Takahashi S."/>
            <person name="Yoshida T."/>
            <person name="Shimamura S."/>
            <person name="Takaki Y."/>
            <person name="Nagai Y."/>
            <person name="Toyoda A."/>
            <person name="Suzuki Y."/>
            <person name="Arimoto A."/>
            <person name="Ishii H."/>
            <person name="Satoh N."/>
            <person name="Nishiyama T."/>
            <person name="Hasebe M."/>
            <person name="Maruyama T."/>
            <person name="Minagawa J."/>
            <person name="Obokata J."/>
            <person name="Shigenobu S."/>
        </authorList>
    </citation>
    <scope>NUCLEOTIDE SEQUENCE [LARGE SCALE GENOMIC DNA]</scope>
</reference>
<evidence type="ECO:0000256" key="2">
    <source>
        <dbReference type="SAM" id="Phobius"/>
    </source>
</evidence>
<keyword evidence="2" id="KW-0472">Membrane</keyword>
<accession>A0AAV4J2K7</accession>
<evidence type="ECO:0000256" key="1">
    <source>
        <dbReference type="SAM" id="MobiDB-lite"/>
    </source>
</evidence>
<keyword evidence="2" id="KW-1133">Transmembrane helix</keyword>
<keyword evidence="3" id="KW-0675">Receptor</keyword>
<sequence>MSKAGPGVTTATVLKILQNLQLRCDRITVHKNLFISFACCALAWILYYSLVVLHGDVILDNPRSESEFITNPVMTEESVSIEEKAAVQNRQSTTRNEKTNGVRSALAEGGFGHTATRPPSASVVGSDSEHGVELVIRTATSYPSPGDSNKVVLASAELIGSRINL</sequence>
<name>A0AAV4J2K7_9GAST</name>
<evidence type="ECO:0000313" key="4">
    <source>
        <dbReference type="Proteomes" id="UP000762676"/>
    </source>
</evidence>
<feature type="region of interest" description="Disordered" evidence="1">
    <location>
        <begin position="108"/>
        <end position="127"/>
    </location>
</feature>
<proteinExistence type="predicted"/>
<dbReference type="AlphaFoldDB" id="A0AAV4J2K7"/>
<protein>
    <submittedName>
        <fullName evidence="3">Calcitonin gene-related peptide type 1 receptor-like</fullName>
    </submittedName>
</protein>